<dbReference type="Proteomes" id="UP000789366">
    <property type="component" value="Unassembled WGS sequence"/>
</dbReference>
<evidence type="ECO:0000313" key="1">
    <source>
        <dbReference type="EMBL" id="CAG8770632.1"/>
    </source>
</evidence>
<sequence length="211" mass="24566">PELNELIEGAVNVTNTLSPIIPILGVVTSLLNDILTINENAKFNKKMSESIINRVASVETIIKSLKLQTRYSENFQELQHQKTFIEFQVILKKIKMFAEKITQLKISKTFLYATSIKKEFIELMKEYDDCMNDLNFTMNIVFNEQRKIDNEILTDTLVKMIKDTKLSLYQEICHIKNQLEIIKDSTRQLDPTLLKDPSLDHKSDHRGKFKQ</sequence>
<reference evidence="1" key="1">
    <citation type="submission" date="2021-06" db="EMBL/GenBank/DDBJ databases">
        <authorList>
            <person name="Kallberg Y."/>
            <person name="Tangrot J."/>
            <person name="Rosling A."/>
        </authorList>
    </citation>
    <scope>NUCLEOTIDE SEQUENCE</scope>
    <source>
        <strain evidence="1">28 12/20/2015</strain>
    </source>
</reference>
<name>A0ACA9QZH4_9GLOM</name>
<accession>A0ACA9QZH4</accession>
<feature type="non-terminal residue" evidence="1">
    <location>
        <position position="211"/>
    </location>
</feature>
<evidence type="ECO:0000313" key="2">
    <source>
        <dbReference type="Proteomes" id="UP000789366"/>
    </source>
</evidence>
<gene>
    <name evidence="1" type="ORF">SPELUC_LOCUS15759</name>
</gene>
<proteinExistence type="predicted"/>
<organism evidence="1 2">
    <name type="scientific">Cetraspora pellucida</name>
    <dbReference type="NCBI Taxonomy" id="1433469"/>
    <lineage>
        <taxon>Eukaryota</taxon>
        <taxon>Fungi</taxon>
        <taxon>Fungi incertae sedis</taxon>
        <taxon>Mucoromycota</taxon>
        <taxon>Glomeromycotina</taxon>
        <taxon>Glomeromycetes</taxon>
        <taxon>Diversisporales</taxon>
        <taxon>Gigasporaceae</taxon>
        <taxon>Cetraspora</taxon>
    </lineage>
</organism>
<feature type="non-terminal residue" evidence="1">
    <location>
        <position position="1"/>
    </location>
</feature>
<protein>
    <submittedName>
        <fullName evidence="1">3620_t:CDS:1</fullName>
    </submittedName>
</protein>
<dbReference type="EMBL" id="CAJVPW010053775">
    <property type="protein sequence ID" value="CAG8770632.1"/>
    <property type="molecule type" value="Genomic_DNA"/>
</dbReference>
<keyword evidence="2" id="KW-1185">Reference proteome</keyword>
<comment type="caution">
    <text evidence="1">The sequence shown here is derived from an EMBL/GenBank/DDBJ whole genome shotgun (WGS) entry which is preliminary data.</text>
</comment>